<dbReference type="GO" id="GO:0003824">
    <property type="term" value="F:catalytic activity"/>
    <property type="evidence" value="ECO:0007669"/>
    <property type="project" value="InterPro"/>
</dbReference>
<accession>B5YBB3</accession>
<dbReference type="InterPro" id="IPR006638">
    <property type="entry name" value="Elp3/MiaA/NifB-like_rSAM"/>
</dbReference>
<dbReference type="HOGENOM" id="CLU_009273_4_1_0"/>
<dbReference type="SFLD" id="SFLDF00315">
    <property type="entry name" value="antilisterial_bacteriocin_subt"/>
    <property type="match status" value="1"/>
</dbReference>
<evidence type="ECO:0000313" key="8">
    <source>
        <dbReference type="Proteomes" id="UP000001733"/>
    </source>
</evidence>
<dbReference type="InterPro" id="IPR050377">
    <property type="entry name" value="Radical_SAM_PqqE_MftC-like"/>
</dbReference>
<dbReference type="SFLD" id="SFLDG01067">
    <property type="entry name" value="SPASM/twitch_domain_containing"/>
    <property type="match status" value="1"/>
</dbReference>
<dbReference type="SFLD" id="SFLDS00029">
    <property type="entry name" value="Radical_SAM"/>
    <property type="match status" value="1"/>
</dbReference>
<dbReference type="InterPro" id="IPR058240">
    <property type="entry name" value="rSAM_sf"/>
</dbReference>
<dbReference type="SFLD" id="SFLDG01216">
    <property type="entry name" value="thioether_bond_formation_requi"/>
    <property type="match status" value="1"/>
</dbReference>
<evidence type="ECO:0000313" key="7">
    <source>
        <dbReference type="EMBL" id="ACI18468.1"/>
    </source>
</evidence>
<evidence type="ECO:0000256" key="2">
    <source>
        <dbReference type="ARBA" id="ARBA00022691"/>
    </source>
</evidence>
<dbReference type="RefSeq" id="WP_012547100.1">
    <property type="nucleotide sequence ID" value="NC_011297.1"/>
</dbReference>
<dbReference type="KEGG" id="dth:DICTH_1830"/>
<keyword evidence="4" id="KW-0408">Iron</keyword>
<evidence type="ECO:0000256" key="3">
    <source>
        <dbReference type="ARBA" id="ARBA00022723"/>
    </source>
</evidence>
<dbReference type="InterPro" id="IPR023885">
    <property type="entry name" value="4Fe4S-binding_SPASM_dom"/>
</dbReference>
<dbReference type="GO" id="GO:0051536">
    <property type="term" value="F:iron-sulfur cluster binding"/>
    <property type="evidence" value="ECO:0007669"/>
    <property type="project" value="UniProtKB-KW"/>
</dbReference>
<dbReference type="Gene3D" id="3.20.20.70">
    <property type="entry name" value="Aldolase class I"/>
    <property type="match status" value="1"/>
</dbReference>
<proteinExistence type="predicted"/>
<keyword evidence="3" id="KW-0479">Metal-binding</keyword>
<keyword evidence="2" id="KW-0949">S-adenosyl-L-methionine</keyword>
<dbReference type="InterPro" id="IPR007197">
    <property type="entry name" value="rSAM"/>
</dbReference>
<dbReference type="SMART" id="SM00729">
    <property type="entry name" value="Elp3"/>
    <property type="match status" value="1"/>
</dbReference>
<dbReference type="AlphaFoldDB" id="B5YBB3"/>
<dbReference type="Pfam" id="PF04055">
    <property type="entry name" value="Radical_SAM"/>
    <property type="match status" value="1"/>
</dbReference>
<dbReference type="InterPro" id="IPR013785">
    <property type="entry name" value="Aldolase_TIM"/>
</dbReference>
<evidence type="ECO:0000256" key="4">
    <source>
        <dbReference type="ARBA" id="ARBA00023004"/>
    </source>
</evidence>
<dbReference type="GO" id="GO:0046872">
    <property type="term" value="F:metal ion binding"/>
    <property type="evidence" value="ECO:0007669"/>
    <property type="project" value="UniProtKB-KW"/>
</dbReference>
<dbReference type="PROSITE" id="PS51918">
    <property type="entry name" value="RADICAL_SAM"/>
    <property type="match status" value="1"/>
</dbReference>
<reference evidence="7 8" key="1">
    <citation type="journal article" date="2014" name="Genome Announc.">
        <title>Complete Genome Sequence of the Extreme Thermophile Dictyoglomus thermophilum H-6-12.</title>
        <authorList>
            <person name="Coil D.A."/>
            <person name="Badger J.H."/>
            <person name="Forberger H.C."/>
            <person name="Riggs F."/>
            <person name="Madupu R."/>
            <person name="Fedorova N."/>
            <person name="Ward N."/>
            <person name="Robb F.T."/>
            <person name="Eisen J.A."/>
        </authorList>
    </citation>
    <scope>NUCLEOTIDE SEQUENCE [LARGE SCALE GENOMIC DNA]</scope>
    <source>
        <strain evidence="8">ATCC 35947 / DSM 3960 / H-6-12</strain>
    </source>
</reference>
<feature type="domain" description="Radical SAM core" evidence="6">
    <location>
        <begin position="119"/>
        <end position="329"/>
    </location>
</feature>
<dbReference type="SUPFAM" id="SSF102114">
    <property type="entry name" value="Radical SAM enzymes"/>
    <property type="match status" value="1"/>
</dbReference>
<dbReference type="STRING" id="309799.DICTH_1830"/>
<evidence type="ECO:0000256" key="5">
    <source>
        <dbReference type="ARBA" id="ARBA00023014"/>
    </source>
</evidence>
<dbReference type="eggNOG" id="COG0535">
    <property type="taxonomic scope" value="Bacteria"/>
</dbReference>
<dbReference type="NCBIfam" id="TIGR04085">
    <property type="entry name" value="rSAM_more_4Fe4S"/>
    <property type="match status" value="1"/>
</dbReference>
<protein>
    <submittedName>
        <fullName evidence="7">Antilisterial bacteriocin subtilosin biosynthesis protein AlbA, putative</fullName>
    </submittedName>
</protein>
<evidence type="ECO:0000259" key="6">
    <source>
        <dbReference type="PROSITE" id="PS51918"/>
    </source>
</evidence>
<dbReference type="SFLD" id="SFLDG01386">
    <property type="entry name" value="main_SPASM_domain-containing"/>
    <property type="match status" value="1"/>
</dbReference>
<dbReference type="PaxDb" id="309799-DICTH_1830"/>
<gene>
    <name evidence="7" type="ordered locus">DICTH_1830</name>
</gene>
<dbReference type="Pfam" id="PF13186">
    <property type="entry name" value="SPASM"/>
    <property type="match status" value="1"/>
</dbReference>
<dbReference type="PANTHER" id="PTHR11228">
    <property type="entry name" value="RADICAL SAM DOMAIN PROTEIN"/>
    <property type="match status" value="1"/>
</dbReference>
<organism evidence="7 8">
    <name type="scientific">Dictyoglomus thermophilum (strain ATCC 35947 / DSM 3960 / H-6-12)</name>
    <dbReference type="NCBI Taxonomy" id="309799"/>
    <lineage>
        <taxon>Bacteria</taxon>
        <taxon>Pseudomonadati</taxon>
        <taxon>Dictyoglomota</taxon>
        <taxon>Dictyoglomia</taxon>
        <taxon>Dictyoglomales</taxon>
        <taxon>Dictyoglomaceae</taxon>
        <taxon>Dictyoglomus</taxon>
    </lineage>
</organism>
<name>B5YBB3_DICT6</name>
<keyword evidence="8" id="KW-1185">Reference proteome</keyword>
<comment type="cofactor">
    <cofactor evidence="1">
        <name>[4Fe-4S] cluster</name>
        <dbReference type="ChEBI" id="CHEBI:49883"/>
    </cofactor>
</comment>
<evidence type="ECO:0000256" key="1">
    <source>
        <dbReference type="ARBA" id="ARBA00001966"/>
    </source>
</evidence>
<dbReference type="CDD" id="cd01335">
    <property type="entry name" value="Radical_SAM"/>
    <property type="match status" value="1"/>
</dbReference>
<sequence length="464" mass="53215">MESSIGINLIKSGNVYPYLTDKIRAMHLMPTKTLIFCSIGDKVESVYGYNMEVINKDYGNILLRIDGKTSLSNIIKHFEVLKNNIYKYIENAYFKGWIEFSDTPKPYCSSHLVTGDREYFYPIHLAIELTDRCNLRCLHCYRSSTCEGIFIEKDKLFKIVEVLTKKGLRMVELTGGEPTLHPNFIEILSYLLSKLELVAILTNGTTIEEQVYKFLKINSDKLLINVSLDSSTPEFHDKFRGVKGSWEKACKIIAKLSNDGFIVRVAMSIAPENMMDVENTLLLAKKLGAVSFAWDLCNSFGRGSNIDWSIVRDEEWMKYEAMSKYILKKYHYMINFLPPSSIRKMSLGEENCGAGWRTFVLGPDGNLRICVNSPITLFKIGNIFEEGAKILKNKILEELSEIPLPRYESCKNCKFYAFCNNCIVKAVITAKNYDKCEWEGKRLIEYSDIIDNNLVCFIKKSIVY</sequence>
<dbReference type="OrthoDB" id="9782387at2"/>
<dbReference type="Proteomes" id="UP000001733">
    <property type="component" value="Chromosome"/>
</dbReference>
<dbReference type="EMBL" id="CP001146">
    <property type="protein sequence ID" value="ACI18468.1"/>
    <property type="molecule type" value="Genomic_DNA"/>
</dbReference>
<keyword evidence="5" id="KW-0411">Iron-sulfur</keyword>
<dbReference type="PANTHER" id="PTHR11228:SF7">
    <property type="entry name" value="PQQA PEPTIDE CYCLASE"/>
    <property type="match status" value="1"/>
</dbReference>